<proteinExistence type="predicted"/>
<comment type="caution">
    <text evidence="1">The sequence shown here is derived from an EMBL/GenBank/DDBJ whole genome shotgun (WGS) entry which is preliminary data.</text>
</comment>
<evidence type="ECO:0000313" key="1">
    <source>
        <dbReference type="EMBL" id="KAF3859202.1"/>
    </source>
</evidence>
<protein>
    <submittedName>
        <fullName evidence="1">Uncharacterized protein</fullName>
    </submittedName>
</protein>
<dbReference type="EMBL" id="JAAKFY010000003">
    <property type="protein sequence ID" value="KAF3859202.1"/>
    <property type="molecule type" value="Genomic_DNA"/>
</dbReference>
<reference evidence="1 2" key="1">
    <citation type="submission" date="2020-03" db="EMBL/GenBank/DDBJ databases">
        <title>Dissostichus mawsoni Genome sequencing and assembly.</title>
        <authorList>
            <person name="Park H."/>
        </authorList>
    </citation>
    <scope>NUCLEOTIDE SEQUENCE [LARGE SCALE GENOMIC DNA]</scope>
    <source>
        <strain evidence="1">DM0001</strain>
        <tissue evidence="1">Muscle</tissue>
    </source>
</reference>
<sequence length="80" mass="9237">MSFQRISEAPLLNIRKLPSAIFNTVLMDLRTELKFLLRDLVAYGLVVALQVIGKTKQGTFSLVTNLPWQAAFFLWRLREK</sequence>
<accession>A0A7J5ZBN2</accession>
<gene>
    <name evidence="1" type="ORF">F7725_021601</name>
</gene>
<dbReference type="Proteomes" id="UP000518266">
    <property type="component" value="Unassembled WGS sequence"/>
</dbReference>
<dbReference type="AlphaFoldDB" id="A0A7J5ZBN2"/>
<evidence type="ECO:0000313" key="2">
    <source>
        <dbReference type="Proteomes" id="UP000518266"/>
    </source>
</evidence>
<feature type="non-terminal residue" evidence="1">
    <location>
        <position position="80"/>
    </location>
</feature>
<keyword evidence="2" id="KW-1185">Reference proteome</keyword>
<name>A0A7J5ZBN2_DISMA</name>
<organism evidence="1 2">
    <name type="scientific">Dissostichus mawsoni</name>
    <name type="common">Antarctic cod</name>
    <dbReference type="NCBI Taxonomy" id="36200"/>
    <lineage>
        <taxon>Eukaryota</taxon>
        <taxon>Metazoa</taxon>
        <taxon>Chordata</taxon>
        <taxon>Craniata</taxon>
        <taxon>Vertebrata</taxon>
        <taxon>Euteleostomi</taxon>
        <taxon>Actinopterygii</taxon>
        <taxon>Neopterygii</taxon>
        <taxon>Teleostei</taxon>
        <taxon>Neoteleostei</taxon>
        <taxon>Acanthomorphata</taxon>
        <taxon>Eupercaria</taxon>
        <taxon>Perciformes</taxon>
        <taxon>Notothenioidei</taxon>
        <taxon>Nototheniidae</taxon>
        <taxon>Dissostichus</taxon>
    </lineage>
</organism>